<feature type="transmembrane region" description="Helical" evidence="1">
    <location>
        <begin position="70"/>
        <end position="91"/>
    </location>
</feature>
<accession>A0A832GKH7</accession>
<gene>
    <name evidence="2" type="ORF">ENT73_00655</name>
</gene>
<proteinExistence type="predicted"/>
<evidence type="ECO:0000256" key="1">
    <source>
        <dbReference type="SAM" id="Phobius"/>
    </source>
</evidence>
<keyword evidence="1" id="KW-1133">Transmembrane helix</keyword>
<comment type="caution">
    <text evidence="2">The sequence shown here is derived from an EMBL/GenBank/DDBJ whole genome shotgun (WGS) entry which is preliminary data.</text>
</comment>
<keyword evidence="1" id="KW-0812">Transmembrane</keyword>
<feature type="transmembrane region" description="Helical" evidence="1">
    <location>
        <begin position="6"/>
        <end position="24"/>
    </location>
</feature>
<name>A0A832GKH7_9BACT</name>
<feature type="transmembrane region" description="Helical" evidence="1">
    <location>
        <begin position="36"/>
        <end position="58"/>
    </location>
</feature>
<reference evidence="2" key="1">
    <citation type="journal article" date="2020" name="mSystems">
        <title>Genome- and Community-Level Interaction Insights into Carbon Utilization and Element Cycling Functions of Hydrothermarchaeota in Hydrothermal Sediment.</title>
        <authorList>
            <person name="Zhou Z."/>
            <person name="Liu Y."/>
            <person name="Xu W."/>
            <person name="Pan J."/>
            <person name="Luo Z.H."/>
            <person name="Li M."/>
        </authorList>
    </citation>
    <scope>NUCLEOTIDE SEQUENCE [LARGE SCALE GENOMIC DNA]</scope>
    <source>
        <strain evidence="2">SpSt-605</strain>
    </source>
</reference>
<sequence length="94" mass="11096">MLDKKFIYYGVMAFFWFLLSLRIYPSSLEKSIIDSAKIFFGSGLYALGLTIIVNGLKFRFTKRYLSREQFIKWVLVIALLTSLSASFEHYFRMK</sequence>
<dbReference type="EMBL" id="DSZU01000015">
    <property type="protein sequence ID" value="HGV54583.1"/>
    <property type="molecule type" value="Genomic_DNA"/>
</dbReference>
<protein>
    <submittedName>
        <fullName evidence="2">Uncharacterized protein</fullName>
    </submittedName>
</protein>
<dbReference type="AlphaFoldDB" id="A0A832GKH7"/>
<keyword evidence="1" id="KW-0472">Membrane</keyword>
<organism evidence="2">
    <name type="scientific">Caldimicrobium thiodismutans</name>
    <dbReference type="NCBI Taxonomy" id="1653476"/>
    <lineage>
        <taxon>Bacteria</taxon>
        <taxon>Pseudomonadati</taxon>
        <taxon>Thermodesulfobacteriota</taxon>
        <taxon>Thermodesulfobacteria</taxon>
        <taxon>Thermodesulfobacteriales</taxon>
        <taxon>Thermodesulfobacteriaceae</taxon>
        <taxon>Caldimicrobium</taxon>
    </lineage>
</organism>
<evidence type="ECO:0000313" key="2">
    <source>
        <dbReference type="EMBL" id="HGV54583.1"/>
    </source>
</evidence>